<dbReference type="InterPro" id="IPR051212">
    <property type="entry name" value="Type-I_RE_S_subunit"/>
</dbReference>
<gene>
    <name evidence="5" type="primary">hsdS1</name>
    <name evidence="5" type="ordered locus">zobellia_2696</name>
</gene>
<evidence type="ECO:0000259" key="4">
    <source>
        <dbReference type="Pfam" id="PF01420"/>
    </source>
</evidence>
<dbReference type="RefSeq" id="WP_013994042.1">
    <property type="nucleotide sequence ID" value="NC_015844.1"/>
</dbReference>
<dbReference type="AlphaFoldDB" id="G0L6C5"/>
<comment type="similarity">
    <text evidence="1">Belongs to the type-I restriction system S methylase family.</text>
</comment>
<dbReference type="GO" id="GO:0009307">
    <property type="term" value="P:DNA restriction-modification system"/>
    <property type="evidence" value="ECO:0007669"/>
    <property type="project" value="UniProtKB-KW"/>
</dbReference>
<reference evidence="5 6" key="2">
    <citation type="journal article" date="2012" name="Environ. Microbiol.">
        <title>Characterization of the first alginolytic operons in a marine bacterium: from their emergence in marine Flavobacteriia to their independent transfers to marine Proteobacteria and human gut Bacteroides.</title>
        <authorList>
            <person name="Thomas F."/>
            <person name="Barbeyron T."/>
            <person name="Tonon T."/>
            <person name="Genicot S."/>
            <person name="Czjzek M."/>
            <person name="Michel G."/>
        </authorList>
    </citation>
    <scope>NUCLEOTIDE SEQUENCE [LARGE SCALE GENOMIC DNA]</scope>
    <source>
        <strain evidence="6">DSM 12802 / CCUG 47099 / CIP 106680 / NCIMB 13871 / Dsij</strain>
    </source>
</reference>
<dbReference type="KEGG" id="zga:ZOBELLIA_2696"/>
<reference evidence="6" key="1">
    <citation type="submission" date="2009-07" db="EMBL/GenBank/DDBJ databases">
        <title>Complete genome sequence of Zobellia galactanivorans Dsij.</title>
        <authorList>
            <consortium name="Genoscope - CEA"/>
        </authorList>
    </citation>
    <scope>NUCLEOTIDE SEQUENCE [LARGE SCALE GENOMIC DNA]</scope>
    <source>
        <strain evidence="6">DSM 12802 / CCUG 47099 / CIP 106680 / NCIMB 13871 / Dsij</strain>
    </source>
</reference>
<dbReference type="REBASE" id="38118">
    <property type="entry name" value="S.ZgaJTORF2697P"/>
</dbReference>
<dbReference type="STRING" id="63186.ZOBELLIA_2696"/>
<dbReference type="GO" id="GO:0003677">
    <property type="term" value="F:DNA binding"/>
    <property type="evidence" value="ECO:0007669"/>
    <property type="project" value="UniProtKB-KW"/>
</dbReference>
<feature type="domain" description="Type I restriction modification DNA specificity" evidence="4">
    <location>
        <begin position="7"/>
        <end position="193"/>
    </location>
</feature>
<proteinExistence type="inferred from homology"/>
<dbReference type="Pfam" id="PF01420">
    <property type="entry name" value="Methylase_S"/>
    <property type="match status" value="2"/>
</dbReference>
<dbReference type="PATRIC" id="fig|63186.3.peg.2650"/>
<dbReference type="InterPro" id="IPR000055">
    <property type="entry name" value="Restrct_endonuc_typeI_TRD"/>
</dbReference>
<dbReference type="PANTHER" id="PTHR43140">
    <property type="entry name" value="TYPE-1 RESTRICTION ENZYME ECOKI SPECIFICITY PROTEIN"/>
    <property type="match status" value="1"/>
</dbReference>
<dbReference type="CDD" id="cd17252">
    <property type="entry name" value="RMtype1_S_EcoKI-TRD1-CR1_like"/>
    <property type="match status" value="1"/>
</dbReference>
<dbReference type="Proteomes" id="UP000008898">
    <property type="component" value="Chromosome"/>
</dbReference>
<keyword evidence="2" id="KW-0680">Restriction system</keyword>
<evidence type="ECO:0000256" key="3">
    <source>
        <dbReference type="ARBA" id="ARBA00023125"/>
    </source>
</evidence>
<dbReference type="OrthoDB" id="9816225at2"/>
<dbReference type="PANTHER" id="PTHR43140:SF1">
    <property type="entry name" value="TYPE I RESTRICTION ENZYME ECOKI SPECIFICITY SUBUNIT"/>
    <property type="match status" value="1"/>
</dbReference>
<evidence type="ECO:0000313" key="5">
    <source>
        <dbReference type="EMBL" id="CAZ96846.1"/>
    </source>
</evidence>
<dbReference type="EMBL" id="FP476056">
    <property type="protein sequence ID" value="CAZ96846.1"/>
    <property type="molecule type" value="Genomic_DNA"/>
</dbReference>
<name>G0L6C5_ZOBGA</name>
<dbReference type="SUPFAM" id="SSF116734">
    <property type="entry name" value="DNA methylase specificity domain"/>
    <property type="match status" value="2"/>
</dbReference>
<protein>
    <submittedName>
        <fullName evidence="5">Type I restriction enzyme ZgaDI, S subunit</fullName>
    </submittedName>
</protein>
<sequence length="468" mass="52949">MIEKELPENWVLSNLGELSVLIRGVSYKKTNASQVKSEEFNTLILRGGNIQNGFIVNGKDEVYVNNKLVKENQFIKKSDVVIVGSTGSKKLIGKAGIALKNYHNTAFGAFLMLARANKKINQKYFANFFLSKFYRDSIRELAGGVNINNIRKEYITQMQFPLPPLAEQDRIVAKVDVLMAQIATMQKSLEHIPQLLKDFRQQVLTQAVTGKLTEEWRKGKELEPVILKNESMPVELSVFSYSENLKGWKITALGNYASVARGKFSARPRNDPKYFNGSYPFSQIGDLPREGGYYEKYSNTLNENGKKVSKSFPRNTVMIAIVGATIGNTGLNKIEMYFPDSMIGINSTNEISNQYIEYHLRLSKHRFREIAKASGGQPNIKIPTIKTLEIAIPSQREQKEIVRRVESLFAKADKIEERYKALKTKIDMLPQAILHKAFKGELVEQLPTDGDAKDLLREIEGLKMVKAK</sequence>
<dbReference type="InterPro" id="IPR044946">
    <property type="entry name" value="Restrct_endonuc_typeI_TRD_sf"/>
</dbReference>
<evidence type="ECO:0000256" key="2">
    <source>
        <dbReference type="ARBA" id="ARBA00022747"/>
    </source>
</evidence>
<dbReference type="CDD" id="cd17282">
    <property type="entry name" value="RMtype1_S_Eco16444ORF1681_TRD1-CR1_like"/>
    <property type="match status" value="1"/>
</dbReference>
<dbReference type="Gene3D" id="3.90.220.20">
    <property type="entry name" value="DNA methylase specificity domains"/>
    <property type="match status" value="2"/>
</dbReference>
<keyword evidence="3" id="KW-0238">DNA-binding</keyword>
<evidence type="ECO:0000256" key="1">
    <source>
        <dbReference type="ARBA" id="ARBA00010923"/>
    </source>
</evidence>
<organism evidence="5 6">
    <name type="scientific">Zobellia galactanivorans (strain DSM 12802 / CCUG 47099 / CIP 106680 / NCIMB 13871 / Dsij)</name>
    <dbReference type="NCBI Taxonomy" id="63186"/>
    <lineage>
        <taxon>Bacteria</taxon>
        <taxon>Pseudomonadati</taxon>
        <taxon>Bacteroidota</taxon>
        <taxon>Flavobacteriia</taxon>
        <taxon>Flavobacteriales</taxon>
        <taxon>Flavobacteriaceae</taxon>
        <taxon>Zobellia</taxon>
    </lineage>
</organism>
<keyword evidence="6" id="KW-1185">Reference proteome</keyword>
<accession>G0L6C5</accession>
<dbReference type="HOGENOM" id="CLU_021095_10_2_10"/>
<feature type="domain" description="Type I restriction modification DNA specificity" evidence="4">
    <location>
        <begin position="247"/>
        <end position="418"/>
    </location>
</feature>
<evidence type="ECO:0000313" key="6">
    <source>
        <dbReference type="Proteomes" id="UP000008898"/>
    </source>
</evidence>